<evidence type="ECO:0000313" key="4">
    <source>
        <dbReference type="Proteomes" id="UP000075886"/>
    </source>
</evidence>
<keyword evidence="4" id="KW-1185">Reference proteome</keyword>
<feature type="region of interest" description="Disordered" evidence="1">
    <location>
        <begin position="205"/>
        <end position="249"/>
    </location>
</feature>
<protein>
    <submittedName>
        <fullName evidence="3">Uncharacterized protein</fullName>
    </submittedName>
</protein>
<dbReference type="EMBL" id="AXCN02001463">
    <property type="status" value="NOT_ANNOTATED_CDS"/>
    <property type="molecule type" value="Genomic_DNA"/>
</dbReference>
<reference evidence="3" key="2">
    <citation type="submission" date="2020-05" db="UniProtKB">
        <authorList>
            <consortium name="EnsemblMetazoa"/>
        </authorList>
    </citation>
    <scope>IDENTIFICATION</scope>
    <source>
        <strain evidence="3">FAR1</strain>
    </source>
</reference>
<sequence>MNVNWKKLLAAFGCWTVVLLLCVVSRVQGAEYAATVDGILRSVVAVRSQLEPILRNRLEQRTSTLRQTPRPGGLSCGGVIQIPGLQRLFKCVLPGNRPGPPTVQHRIDSTQQQPPAPTITTNTNKAQDDLLRANPHGILFPDIQQINQFNQWQRPLQRPTARLPVTTTSTTVPPEEGDFYFPQNEEDLFAGLVTAKPVVPYYTTRTTPSSHSGQQQHHWETSTTEGWAWTDEPDVTKDGPAETTTEPVEEEIGLGNRIDQKLLLSLVG</sequence>
<dbReference type="VEuPathDB" id="VectorBase:AFAF003754"/>
<name>A0A182Q614_9DIPT</name>
<feature type="compositionally biased region" description="Polar residues" evidence="1">
    <location>
        <begin position="209"/>
        <end position="225"/>
    </location>
</feature>
<dbReference type="AlphaFoldDB" id="A0A182Q614"/>
<accession>A0A182Q614</accession>
<dbReference type="Proteomes" id="UP000075886">
    <property type="component" value="Unassembled WGS sequence"/>
</dbReference>
<reference evidence="4" key="1">
    <citation type="submission" date="2014-01" db="EMBL/GenBank/DDBJ databases">
        <title>The Genome Sequence of Anopheles farauti FAR1 (V2).</title>
        <authorList>
            <consortium name="The Broad Institute Genomics Platform"/>
            <person name="Neafsey D.E."/>
            <person name="Besansky N."/>
            <person name="Howell P."/>
            <person name="Walton C."/>
            <person name="Young S.K."/>
            <person name="Zeng Q."/>
            <person name="Gargeya S."/>
            <person name="Fitzgerald M."/>
            <person name="Haas B."/>
            <person name="Abouelleil A."/>
            <person name="Allen A.W."/>
            <person name="Alvarado L."/>
            <person name="Arachchi H.M."/>
            <person name="Berlin A.M."/>
            <person name="Chapman S.B."/>
            <person name="Gainer-Dewar J."/>
            <person name="Goldberg J."/>
            <person name="Griggs A."/>
            <person name="Gujja S."/>
            <person name="Hansen M."/>
            <person name="Howarth C."/>
            <person name="Imamovic A."/>
            <person name="Ireland A."/>
            <person name="Larimer J."/>
            <person name="McCowan C."/>
            <person name="Murphy C."/>
            <person name="Pearson M."/>
            <person name="Poon T.W."/>
            <person name="Priest M."/>
            <person name="Roberts A."/>
            <person name="Saif S."/>
            <person name="Shea T."/>
            <person name="Sisk P."/>
            <person name="Sykes S."/>
            <person name="Wortman J."/>
            <person name="Nusbaum C."/>
            <person name="Birren B."/>
        </authorList>
    </citation>
    <scope>NUCLEOTIDE SEQUENCE [LARGE SCALE GENOMIC DNA]</scope>
    <source>
        <strain evidence="4">FAR1</strain>
    </source>
</reference>
<proteinExistence type="predicted"/>
<dbReference type="EnsemblMetazoa" id="AFAF003754-RA">
    <property type="protein sequence ID" value="AFAF003754-PA"/>
    <property type="gene ID" value="AFAF003754"/>
</dbReference>
<evidence type="ECO:0000256" key="1">
    <source>
        <dbReference type="SAM" id="MobiDB-lite"/>
    </source>
</evidence>
<organism evidence="3 4">
    <name type="scientific">Anopheles farauti</name>
    <dbReference type="NCBI Taxonomy" id="69004"/>
    <lineage>
        <taxon>Eukaryota</taxon>
        <taxon>Metazoa</taxon>
        <taxon>Ecdysozoa</taxon>
        <taxon>Arthropoda</taxon>
        <taxon>Hexapoda</taxon>
        <taxon>Insecta</taxon>
        <taxon>Pterygota</taxon>
        <taxon>Neoptera</taxon>
        <taxon>Endopterygota</taxon>
        <taxon>Diptera</taxon>
        <taxon>Nematocera</taxon>
        <taxon>Culicoidea</taxon>
        <taxon>Culicidae</taxon>
        <taxon>Anophelinae</taxon>
        <taxon>Anopheles</taxon>
    </lineage>
</organism>
<evidence type="ECO:0000256" key="2">
    <source>
        <dbReference type="SAM" id="SignalP"/>
    </source>
</evidence>
<feature type="signal peptide" evidence="2">
    <location>
        <begin position="1"/>
        <end position="29"/>
    </location>
</feature>
<keyword evidence="2" id="KW-0732">Signal</keyword>
<evidence type="ECO:0000313" key="3">
    <source>
        <dbReference type="EnsemblMetazoa" id="AFAF003754-PA"/>
    </source>
</evidence>
<feature type="chain" id="PRO_5008132281" evidence="2">
    <location>
        <begin position="30"/>
        <end position="268"/>
    </location>
</feature>